<reference evidence="1 2" key="1">
    <citation type="submission" date="2019-09" db="EMBL/GenBank/DDBJ databases">
        <title>Goodfellowia gen. nov., a new genus of the Pseudonocardineae related to Actinoalloteichus, containing Goodfellowia coeruleoviolacea gen. nov., comb. nov. gen. nov., comb. nov.</title>
        <authorList>
            <person name="Labeda D."/>
        </authorList>
    </citation>
    <scope>NUCLEOTIDE SEQUENCE [LARGE SCALE GENOMIC DNA]</scope>
    <source>
        <strain evidence="1 2">AN110305</strain>
    </source>
</reference>
<comment type="caution">
    <text evidence="1">The sequence shown here is derived from an EMBL/GenBank/DDBJ whole genome shotgun (WGS) entry which is preliminary data.</text>
</comment>
<organism evidence="1 2">
    <name type="scientific">Solihabitans fulvus</name>
    <dbReference type="NCBI Taxonomy" id="1892852"/>
    <lineage>
        <taxon>Bacteria</taxon>
        <taxon>Bacillati</taxon>
        <taxon>Actinomycetota</taxon>
        <taxon>Actinomycetes</taxon>
        <taxon>Pseudonocardiales</taxon>
        <taxon>Pseudonocardiaceae</taxon>
        <taxon>Solihabitans</taxon>
    </lineage>
</organism>
<proteinExistence type="predicted"/>
<evidence type="ECO:0000313" key="1">
    <source>
        <dbReference type="EMBL" id="KAA2262814.1"/>
    </source>
</evidence>
<dbReference type="OrthoDB" id="3696217at2"/>
<protein>
    <submittedName>
        <fullName evidence="1">Uncharacterized protein</fullName>
    </submittedName>
</protein>
<dbReference type="AlphaFoldDB" id="A0A5B2XHZ6"/>
<keyword evidence="2" id="KW-1185">Reference proteome</keyword>
<dbReference type="RefSeq" id="WP_149849471.1">
    <property type="nucleotide sequence ID" value="NZ_VUOB01000020.1"/>
</dbReference>
<accession>A0A5B2XHZ6</accession>
<dbReference type="EMBL" id="VUOB01000020">
    <property type="protein sequence ID" value="KAA2262814.1"/>
    <property type="molecule type" value="Genomic_DNA"/>
</dbReference>
<evidence type="ECO:0000313" key="2">
    <source>
        <dbReference type="Proteomes" id="UP000323454"/>
    </source>
</evidence>
<gene>
    <name evidence="1" type="ORF">F0L68_11280</name>
</gene>
<sequence length="120" mass="13389">MDTHTLEQVCADCAGTGTVPHSKDHTRQWAERTLAEPPWSGQLGELRSRWERGVGVTAGSSFEQYADLMGKSDRRFRFVARLYAQAYTGPPCATCQGLGRTPTEAGNELLQFLRQWGTRN</sequence>
<dbReference type="Proteomes" id="UP000323454">
    <property type="component" value="Unassembled WGS sequence"/>
</dbReference>
<reference evidence="1 2" key="2">
    <citation type="submission" date="2019-09" db="EMBL/GenBank/DDBJ databases">
        <authorList>
            <person name="Jin C."/>
        </authorList>
    </citation>
    <scope>NUCLEOTIDE SEQUENCE [LARGE SCALE GENOMIC DNA]</scope>
    <source>
        <strain evidence="1 2">AN110305</strain>
    </source>
</reference>
<name>A0A5B2XHZ6_9PSEU</name>